<sequence length="545" mass="59033">MERSPLLDTTAPRQDSGRSFGRLEKLALTVGLLTAASIGSVVYSAQNAYTLPVLRAAESSIEVSPVAGFAPAEAVSGDFSGDLRKRCVESYFTQTLNHFEATDETYEERYFVCREFWTKPDGPIFFYVGNEADVELYLNHTGLMWENAAEFGALLVFAEHRYFGKSLPFGKDAAKHLAHLSSEQALADYAVLLRHLKATLGAEKSAVIGFGGSYGGMLGTWFRLKYPHIIDGVVAGSAPVLSFLGESPPTNVSGFSQIVTFDATPAAGSAANCAPNVRRVWDVIFNASATADGRAQLQTQLGLCDAVATEADGCALADWAKGAFDYLAMGNYPYPSSYIMNGVSVLPAYPVRAACAPLAPAFPATPAGDLALLAALRQSVGVYYNSTKDAPCYAMGQPSNESQIDGEFWDYLFCSELYMPQDQGNGLDMFWTVLHNVTADAERCKATWNVTMRPDWPTTVYGGRDALRSASNIVFSNGNYDPWAGMGVLEDLNPSVVAVAVDGGAHHLDLMFSHPLDTAAVKTARATEKAHMWKWVHEVARRYES</sequence>
<evidence type="ECO:0000256" key="1">
    <source>
        <dbReference type="ARBA" id="ARBA00011079"/>
    </source>
</evidence>
<dbReference type="GO" id="GO:0008239">
    <property type="term" value="F:dipeptidyl-peptidase activity"/>
    <property type="evidence" value="ECO:0007669"/>
    <property type="project" value="TreeGrafter"/>
</dbReference>
<keyword evidence="6" id="KW-0121">Carboxypeptidase</keyword>
<dbReference type="STRING" id="1202772.A0A1V9YHE9"/>
<comment type="similarity">
    <text evidence="1">Belongs to the peptidase S28 family.</text>
</comment>
<dbReference type="InterPro" id="IPR008758">
    <property type="entry name" value="Peptidase_S28"/>
</dbReference>
<proteinExistence type="inferred from homology"/>
<dbReference type="InterPro" id="IPR042269">
    <property type="entry name" value="Ser_carbopepase_S28_SKS"/>
</dbReference>
<dbReference type="EMBL" id="JNBR01001790">
    <property type="protein sequence ID" value="OQR85173.1"/>
    <property type="molecule type" value="Genomic_DNA"/>
</dbReference>
<keyword evidence="4" id="KW-0378">Hydrolase</keyword>
<reference evidence="6 7" key="1">
    <citation type="journal article" date="2014" name="Genome Biol. Evol.">
        <title>The secreted proteins of Achlya hypogyna and Thraustotheca clavata identify the ancestral oomycete secretome and reveal gene acquisitions by horizontal gene transfer.</title>
        <authorList>
            <person name="Misner I."/>
            <person name="Blouin N."/>
            <person name="Leonard G."/>
            <person name="Richards T.A."/>
            <person name="Lane C.E."/>
        </authorList>
    </citation>
    <scope>NUCLEOTIDE SEQUENCE [LARGE SCALE GENOMIC DNA]</scope>
    <source>
        <strain evidence="6 7">ATCC 48635</strain>
    </source>
</reference>
<dbReference type="FunFam" id="3.40.50.1820:FF:000839">
    <property type="entry name" value="Serine carboxypeptidase S28 family protein"/>
    <property type="match status" value="1"/>
</dbReference>
<organism evidence="6 7">
    <name type="scientific">Achlya hypogyna</name>
    <name type="common">Oomycete</name>
    <name type="synonym">Protoachlya hypogyna</name>
    <dbReference type="NCBI Taxonomy" id="1202772"/>
    <lineage>
        <taxon>Eukaryota</taxon>
        <taxon>Sar</taxon>
        <taxon>Stramenopiles</taxon>
        <taxon>Oomycota</taxon>
        <taxon>Saprolegniomycetes</taxon>
        <taxon>Saprolegniales</taxon>
        <taxon>Achlyaceae</taxon>
        <taxon>Achlya</taxon>
    </lineage>
</organism>
<keyword evidence="2" id="KW-0645">Protease</keyword>
<dbReference type="Gene3D" id="3.40.50.1820">
    <property type="entry name" value="alpha/beta hydrolase"/>
    <property type="match status" value="1"/>
</dbReference>
<dbReference type="GO" id="GO:0006508">
    <property type="term" value="P:proteolysis"/>
    <property type="evidence" value="ECO:0007669"/>
    <property type="project" value="UniProtKB-KW"/>
</dbReference>
<accession>A0A1V9YHE9</accession>
<dbReference type="Gene3D" id="1.20.120.980">
    <property type="entry name" value="Serine carboxypeptidase S28, SKS domain"/>
    <property type="match status" value="1"/>
</dbReference>
<dbReference type="SUPFAM" id="SSF53474">
    <property type="entry name" value="alpha/beta-Hydrolases"/>
    <property type="match status" value="2"/>
</dbReference>
<dbReference type="PANTHER" id="PTHR11010">
    <property type="entry name" value="PROTEASE S28 PRO-X CARBOXYPEPTIDASE-RELATED"/>
    <property type="match status" value="1"/>
</dbReference>
<gene>
    <name evidence="6" type="ORF">ACHHYP_12176</name>
</gene>
<protein>
    <submittedName>
        <fullName evidence="6">Lysosomal Pro-X carboxypeptidase</fullName>
    </submittedName>
</protein>
<evidence type="ECO:0000313" key="6">
    <source>
        <dbReference type="EMBL" id="OQR85173.1"/>
    </source>
</evidence>
<keyword evidence="5" id="KW-0325">Glycoprotein</keyword>
<dbReference type="GO" id="GO:0070008">
    <property type="term" value="F:serine-type exopeptidase activity"/>
    <property type="evidence" value="ECO:0007669"/>
    <property type="project" value="InterPro"/>
</dbReference>
<keyword evidence="7" id="KW-1185">Reference proteome</keyword>
<dbReference type="GO" id="GO:0004180">
    <property type="term" value="F:carboxypeptidase activity"/>
    <property type="evidence" value="ECO:0007669"/>
    <property type="project" value="UniProtKB-KW"/>
</dbReference>
<evidence type="ECO:0000256" key="3">
    <source>
        <dbReference type="ARBA" id="ARBA00022729"/>
    </source>
</evidence>
<dbReference type="OrthoDB" id="2130629at2759"/>
<evidence type="ECO:0000256" key="4">
    <source>
        <dbReference type="ARBA" id="ARBA00022801"/>
    </source>
</evidence>
<name>A0A1V9YHE9_ACHHY</name>
<keyword evidence="3" id="KW-0732">Signal</keyword>
<dbReference type="Proteomes" id="UP000243579">
    <property type="component" value="Unassembled WGS sequence"/>
</dbReference>
<evidence type="ECO:0000256" key="2">
    <source>
        <dbReference type="ARBA" id="ARBA00022670"/>
    </source>
</evidence>
<comment type="caution">
    <text evidence="6">The sequence shown here is derived from an EMBL/GenBank/DDBJ whole genome shotgun (WGS) entry which is preliminary data.</text>
</comment>
<dbReference type="PANTHER" id="PTHR11010:SF120">
    <property type="entry name" value="LYSOSOMAL PRO-X CARBOXYPEPTIDASE"/>
    <property type="match status" value="1"/>
</dbReference>
<evidence type="ECO:0000256" key="5">
    <source>
        <dbReference type="ARBA" id="ARBA00023180"/>
    </source>
</evidence>
<dbReference type="Pfam" id="PF05577">
    <property type="entry name" value="Peptidase_S28"/>
    <property type="match status" value="1"/>
</dbReference>
<dbReference type="AlphaFoldDB" id="A0A1V9YHE9"/>
<evidence type="ECO:0000313" key="7">
    <source>
        <dbReference type="Proteomes" id="UP000243579"/>
    </source>
</evidence>
<dbReference type="InterPro" id="IPR029058">
    <property type="entry name" value="AB_hydrolase_fold"/>
</dbReference>